<accession>A0A0E9QEH5</accession>
<dbReference type="EMBL" id="GBXM01093675">
    <property type="protein sequence ID" value="JAH14902.1"/>
    <property type="molecule type" value="Transcribed_RNA"/>
</dbReference>
<dbReference type="EMBL" id="GBXM01100357">
    <property type="protein sequence ID" value="JAH08220.1"/>
    <property type="molecule type" value="Transcribed_RNA"/>
</dbReference>
<name>A0A0E9QEH5_ANGAN</name>
<dbReference type="AlphaFoldDB" id="A0A0E9QEH5"/>
<evidence type="ECO:0000313" key="1">
    <source>
        <dbReference type="EMBL" id="JAH14902.1"/>
    </source>
</evidence>
<reference evidence="1" key="2">
    <citation type="journal article" date="2015" name="Fish Shellfish Immunol.">
        <title>Early steps in the European eel (Anguilla anguilla)-Vibrio vulnificus interaction in the gills: Role of the RtxA13 toxin.</title>
        <authorList>
            <person name="Callol A."/>
            <person name="Pajuelo D."/>
            <person name="Ebbesson L."/>
            <person name="Teles M."/>
            <person name="MacKenzie S."/>
            <person name="Amaro C."/>
        </authorList>
    </citation>
    <scope>NUCLEOTIDE SEQUENCE</scope>
</reference>
<organism evidence="1">
    <name type="scientific">Anguilla anguilla</name>
    <name type="common">European freshwater eel</name>
    <name type="synonym">Muraena anguilla</name>
    <dbReference type="NCBI Taxonomy" id="7936"/>
    <lineage>
        <taxon>Eukaryota</taxon>
        <taxon>Metazoa</taxon>
        <taxon>Chordata</taxon>
        <taxon>Craniata</taxon>
        <taxon>Vertebrata</taxon>
        <taxon>Euteleostomi</taxon>
        <taxon>Actinopterygii</taxon>
        <taxon>Neopterygii</taxon>
        <taxon>Teleostei</taxon>
        <taxon>Anguilliformes</taxon>
        <taxon>Anguillidae</taxon>
        <taxon>Anguilla</taxon>
    </lineage>
</organism>
<reference evidence="1" key="1">
    <citation type="submission" date="2014-11" db="EMBL/GenBank/DDBJ databases">
        <authorList>
            <person name="Amaro Gonzalez C."/>
        </authorList>
    </citation>
    <scope>NUCLEOTIDE SEQUENCE</scope>
</reference>
<proteinExistence type="predicted"/>
<protein>
    <submittedName>
        <fullName evidence="1">Uncharacterized protein</fullName>
    </submittedName>
</protein>
<sequence length="32" mass="3775">MKGVTKRMPLWRGRSRQMDCIYIALSSKALYN</sequence>